<keyword evidence="4 6" id="KW-1133">Transmembrane helix</keyword>
<dbReference type="GO" id="GO:0005886">
    <property type="term" value="C:plasma membrane"/>
    <property type="evidence" value="ECO:0007669"/>
    <property type="project" value="UniProtKB-SubCell"/>
</dbReference>
<comment type="function">
    <text evidence="6">Catalyzes the transfer of a lysyl group from L-lysyl-tRNA(Lys) to membrane-bound phosphatidylglycerol (PG), which produces lysylphosphatidylglycerol (LPG), a major component of the bacterial membrane with a positive net charge. LPG synthesis contributes to bacterial virulence as it is involved in the resistance mechanism against cationic antimicrobial peptides (CAMP) produces by the host's immune system (defensins, cathelicidins) and by the competing microorganisms.</text>
</comment>
<keyword evidence="5 6" id="KW-0472">Membrane</keyword>
<feature type="transmembrane region" description="Helical" evidence="6">
    <location>
        <begin position="151"/>
        <end position="171"/>
    </location>
</feature>
<feature type="transmembrane region" description="Helical" evidence="6">
    <location>
        <begin position="201"/>
        <end position="220"/>
    </location>
</feature>
<evidence type="ECO:0000256" key="5">
    <source>
        <dbReference type="ARBA" id="ARBA00023136"/>
    </source>
</evidence>
<dbReference type="EMBL" id="FNPV01000001">
    <property type="protein sequence ID" value="SDY34967.1"/>
    <property type="molecule type" value="Genomic_DNA"/>
</dbReference>
<dbReference type="GO" id="GO:0046677">
    <property type="term" value="P:response to antibiotic"/>
    <property type="evidence" value="ECO:0007669"/>
    <property type="project" value="UniProtKB-KW"/>
</dbReference>
<dbReference type="GO" id="GO:0006629">
    <property type="term" value="P:lipid metabolic process"/>
    <property type="evidence" value="ECO:0007669"/>
    <property type="project" value="UniProtKB-KW"/>
</dbReference>
<keyword evidence="3 6" id="KW-0812">Transmembrane</keyword>
<sequence>MVLLLIWQTDIASVIDGFKGISKKTLLLLIFLQIITQLLIAYQWKRLAWSNYREVTIKQMLRMNMAGSFVESITPSVKIGGEAVKVWWFKERLRWTGEEAASLLMIQKSLSGLVFLGYTILLSSMYLMHFWTNISAKWAWNVSENQWKYLFYYAGLLIFICIIGTCAYRIIKKKHADRIKSIGKIADESKRHWLRMRTNKFEMAIQLMLASVIWLLYPLKMIMLTTDLGIEVRFWVAAAVVFIAYTVAMIPALPGSVGTFEGAMVVLLTIAGIDPSLALVLTLIFRTVTFWLVCLISGFMTGYFHIQEVRNRRIKAFSG</sequence>
<feature type="transmembrane region" description="Helical" evidence="6">
    <location>
        <begin position="26"/>
        <end position="44"/>
    </location>
</feature>
<protein>
    <recommendedName>
        <fullName evidence="6">Phosphatidylglycerol lysyltransferase</fullName>
        <ecNumber evidence="6">2.3.2.3</ecNumber>
    </recommendedName>
    <alternativeName>
        <fullName evidence="6">Lysylphosphatidylglycerol synthase</fullName>
    </alternativeName>
</protein>
<dbReference type="AlphaFoldDB" id="A0A1H3J588"/>
<feature type="transmembrane region" description="Helical" evidence="6">
    <location>
        <begin position="265"/>
        <end position="284"/>
    </location>
</feature>
<dbReference type="NCBIfam" id="TIGR00374">
    <property type="entry name" value="flippase-like domain"/>
    <property type="match status" value="1"/>
</dbReference>
<dbReference type="Pfam" id="PF03706">
    <property type="entry name" value="LPG_synthase_TM"/>
    <property type="match status" value="1"/>
</dbReference>
<gene>
    <name evidence="6" type="primary">mprF</name>
    <name evidence="7" type="ORF">SAMN05192546_101419</name>
</gene>
<feature type="transmembrane region" description="Helical" evidence="6">
    <location>
        <begin position="290"/>
        <end position="306"/>
    </location>
</feature>
<evidence type="ECO:0000313" key="7">
    <source>
        <dbReference type="EMBL" id="SDY34967.1"/>
    </source>
</evidence>
<evidence type="ECO:0000256" key="6">
    <source>
        <dbReference type="RuleBase" id="RU363042"/>
    </source>
</evidence>
<dbReference type="Proteomes" id="UP000199230">
    <property type="component" value="Unassembled WGS sequence"/>
</dbReference>
<evidence type="ECO:0000256" key="1">
    <source>
        <dbReference type="ARBA" id="ARBA00004651"/>
    </source>
</evidence>
<proteinExistence type="inferred from homology"/>
<accession>A0A1H3J588</accession>
<dbReference type="GO" id="GO:0050071">
    <property type="term" value="F:phosphatidylglycerol lysyltransferase activity"/>
    <property type="evidence" value="ECO:0007669"/>
    <property type="project" value="UniProtKB-EC"/>
</dbReference>
<reference evidence="7 8" key="1">
    <citation type="submission" date="2016-10" db="EMBL/GenBank/DDBJ databases">
        <authorList>
            <person name="de Groot N.N."/>
        </authorList>
    </citation>
    <scope>NUCLEOTIDE SEQUENCE [LARGE SCALE GENOMIC DNA]</scope>
    <source>
        <strain evidence="7 8">APO</strain>
    </source>
</reference>
<evidence type="ECO:0000256" key="4">
    <source>
        <dbReference type="ARBA" id="ARBA00022989"/>
    </source>
</evidence>
<dbReference type="PANTHER" id="PTHR39087">
    <property type="entry name" value="UPF0104 MEMBRANE PROTEIN MJ1595"/>
    <property type="match status" value="1"/>
</dbReference>
<dbReference type="InterPro" id="IPR022791">
    <property type="entry name" value="L-PG_synthase/AglD"/>
</dbReference>
<feature type="transmembrane region" description="Helical" evidence="6">
    <location>
        <begin position="110"/>
        <end position="131"/>
    </location>
</feature>
<dbReference type="PANTHER" id="PTHR39087:SF2">
    <property type="entry name" value="UPF0104 MEMBRANE PROTEIN MJ1595"/>
    <property type="match status" value="1"/>
</dbReference>
<comment type="similarity">
    <text evidence="6">Belongs to the LPG synthase family.</text>
</comment>
<keyword evidence="6" id="KW-0443">Lipid metabolism</keyword>
<dbReference type="EC" id="2.3.2.3" evidence="6"/>
<dbReference type="STRING" id="159292.SAMN05192546_101419"/>
<evidence type="ECO:0000313" key="8">
    <source>
        <dbReference type="Proteomes" id="UP000199230"/>
    </source>
</evidence>
<comment type="catalytic activity">
    <reaction evidence="6">
        <text>L-lysyl-tRNA(Lys) + a 1,2-diacyl-sn-glycero-3-phospho-(1'-sn-glycerol) = a 1,2-diacyl-sn-glycero-3-phospho-1'-(3'-O-L-lysyl)-sn-glycerol + tRNA(Lys)</text>
        <dbReference type="Rhea" id="RHEA:10668"/>
        <dbReference type="Rhea" id="RHEA-COMP:9696"/>
        <dbReference type="Rhea" id="RHEA-COMP:9697"/>
        <dbReference type="ChEBI" id="CHEBI:64716"/>
        <dbReference type="ChEBI" id="CHEBI:75792"/>
        <dbReference type="ChEBI" id="CHEBI:78442"/>
        <dbReference type="ChEBI" id="CHEBI:78529"/>
        <dbReference type="EC" id="2.3.2.3"/>
    </reaction>
</comment>
<organism evidence="7 8">
    <name type="scientific">Tindallia californiensis</name>
    <dbReference type="NCBI Taxonomy" id="159292"/>
    <lineage>
        <taxon>Bacteria</taxon>
        <taxon>Bacillati</taxon>
        <taxon>Bacillota</taxon>
        <taxon>Clostridia</taxon>
        <taxon>Peptostreptococcales</taxon>
        <taxon>Tindalliaceae</taxon>
        <taxon>Tindallia</taxon>
    </lineage>
</organism>
<feature type="transmembrane region" description="Helical" evidence="6">
    <location>
        <begin position="232"/>
        <end position="253"/>
    </location>
</feature>
<keyword evidence="2" id="KW-1003">Cell membrane</keyword>
<keyword evidence="8" id="KW-1185">Reference proteome</keyword>
<name>A0A1H3J588_9FIRM</name>
<evidence type="ECO:0000256" key="2">
    <source>
        <dbReference type="ARBA" id="ARBA00022475"/>
    </source>
</evidence>
<comment type="subcellular location">
    <subcellularLocation>
        <location evidence="1 6">Cell membrane</location>
        <topology evidence="1 6">Multi-pass membrane protein</topology>
    </subcellularLocation>
</comment>
<keyword evidence="6" id="KW-0046">Antibiotic resistance</keyword>
<keyword evidence="6" id="KW-0808">Transferase</keyword>
<evidence type="ECO:0000256" key="3">
    <source>
        <dbReference type="ARBA" id="ARBA00022692"/>
    </source>
</evidence>